<organism evidence="1 2">
    <name type="scientific">Thermophilibacter immobilis</name>
    <dbReference type="NCBI Taxonomy" id="2779519"/>
    <lineage>
        <taxon>Bacteria</taxon>
        <taxon>Bacillati</taxon>
        <taxon>Actinomycetota</taxon>
        <taxon>Coriobacteriia</taxon>
        <taxon>Coriobacteriales</taxon>
        <taxon>Atopobiaceae</taxon>
        <taxon>Thermophilibacter</taxon>
    </lineage>
</organism>
<dbReference type="GO" id="GO:0005737">
    <property type="term" value="C:cytoplasm"/>
    <property type="evidence" value="ECO:0007669"/>
    <property type="project" value="InterPro"/>
</dbReference>
<dbReference type="InterPro" id="IPR011343">
    <property type="entry name" value="DeoC"/>
</dbReference>
<dbReference type="PANTHER" id="PTHR10889">
    <property type="entry name" value="DEOXYRIBOSE-PHOSPHATE ALDOLASE"/>
    <property type="match status" value="1"/>
</dbReference>
<dbReference type="AlphaFoldDB" id="A0A7S7M8W0"/>
<dbReference type="GO" id="GO:0009264">
    <property type="term" value="P:deoxyribonucleotide catabolic process"/>
    <property type="evidence" value="ECO:0007669"/>
    <property type="project" value="InterPro"/>
</dbReference>
<name>A0A7S7M8W0_9ACTN</name>
<accession>A0A7S7M8W0</accession>
<evidence type="ECO:0000313" key="1">
    <source>
        <dbReference type="EMBL" id="QOY60607.1"/>
    </source>
</evidence>
<dbReference type="SUPFAM" id="SSF51569">
    <property type="entry name" value="Aldolase"/>
    <property type="match status" value="1"/>
</dbReference>
<evidence type="ECO:0008006" key="3">
    <source>
        <dbReference type="Google" id="ProtNLM"/>
    </source>
</evidence>
<reference evidence="1 2" key="1">
    <citation type="submission" date="2020-10" db="EMBL/GenBank/DDBJ databases">
        <title>Olsenella immobilis sp.nov., isolated from the mud in a fermentation cellar used for the production of Chinese strong-flavoured liquor.</title>
        <authorList>
            <person name="Lu L."/>
        </authorList>
    </citation>
    <scope>NUCLEOTIDE SEQUENCE [LARGE SCALE GENOMIC DNA]</scope>
    <source>
        <strain evidence="1 2">LZLJ-2</strain>
    </source>
</reference>
<dbReference type="RefSeq" id="WP_194371228.1">
    <property type="nucleotide sequence ID" value="NZ_CP063767.1"/>
</dbReference>
<protein>
    <recommendedName>
        <fullName evidence="3">Deoxyribose-phosphate aldolase</fullName>
    </recommendedName>
</protein>
<dbReference type="PANTHER" id="PTHR10889:SF1">
    <property type="entry name" value="DEOXYRIBOSE-PHOSPHATE ALDOLASE"/>
    <property type="match status" value="1"/>
</dbReference>
<keyword evidence="2" id="KW-1185">Reference proteome</keyword>
<evidence type="ECO:0000313" key="2">
    <source>
        <dbReference type="Proteomes" id="UP000593735"/>
    </source>
</evidence>
<dbReference type="InterPro" id="IPR013785">
    <property type="entry name" value="Aldolase_TIM"/>
</dbReference>
<proteinExistence type="predicted"/>
<sequence length="119" mass="12944">MRRYTIDGLARLVGHTNLHPDATHEDMRVLCDQAKRYHFRMVAVNSVQSRLCSELLAGTDVHTGASIGFSLGQSSVAAKVFEIKDALASGANEIDCVVDLTEVKAGNWKYGVIGQNVLL</sequence>
<dbReference type="EMBL" id="CP063767">
    <property type="protein sequence ID" value="QOY60607.1"/>
    <property type="molecule type" value="Genomic_DNA"/>
</dbReference>
<dbReference type="GO" id="GO:0004139">
    <property type="term" value="F:deoxyribose-phosphate aldolase activity"/>
    <property type="evidence" value="ECO:0007669"/>
    <property type="project" value="InterPro"/>
</dbReference>
<dbReference type="GO" id="GO:0016052">
    <property type="term" value="P:carbohydrate catabolic process"/>
    <property type="evidence" value="ECO:0007669"/>
    <property type="project" value="TreeGrafter"/>
</dbReference>
<dbReference type="KEGG" id="tio:INP52_09520"/>
<dbReference type="Proteomes" id="UP000593735">
    <property type="component" value="Chromosome"/>
</dbReference>
<dbReference type="Gene3D" id="3.20.20.70">
    <property type="entry name" value="Aldolase class I"/>
    <property type="match status" value="1"/>
</dbReference>
<gene>
    <name evidence="1" type="ORF">INP52_09520</name>
</gene>